<organism evidence="2">
    <name type="scientific">marine metagenome</name>
    <dbReference type="NCBI Taxonomy" id="408172"/>
    <lineage>
        <taxon>unclassified sequences</taxon>
        <taxon>metagenomes</taxon>
        <taxon>ecological metagenomes</taxon>
    </lineage>
</organism>
<evidence type="ECO:0000259" key="1">
    <source>
        <dbReference type="PROSITE" id="PS51186"/>
    </source>
</evidence>
<dbReference type="PROSITE" id="PS51186">
    <property type="entry name" value="GNAT"/>
    <property type="match status" value="1"/>
</dbReference>
<dbReference type="InterPro" id="IPR016181">
    <property type="entry name" value="Acyl_CoA_acyltransferase"/>
</dbReference>
<dbReference type="EMBL" id="UINC01224331">
    <property type="protein sequence ID" value="SVE53908.1"/>
    <property type="molecule type" value="Genomic_DNA"/>
</dbReference>
<dbReference type="PANTHER" id="PTHR43792">
    <property type="entry name" value="GNAT FAMILY, PUTATIVE (AFU_ORTHOLOGUE AFUA_3G00765)-RELATED-RELATED"/>
    <property type="match status" value="1"/>
</dbReference>
<evidence type="ECO:0000313" key="2">
    <source>
        <dbReference type="EMBL" id="SVE53908.1"/>
    </source>
</evidence>
<dbReference type="InterPro" id="IPR000182">
    <property type="entry name" value="GNAT_dom"/>
</dbReference>
<dbReference type="GO" id="GO:0016747">
    <property type="term" value="F:acyltransferase activity, transferring groups other than amino-acyl groups"/>
    <property type="evidence" value="ECO:0007669"/>
    <property type="project" value="InterPro"/>
</dbReference>
<sequence>YLTGLNPHKNEEDTRKYMALLLKRIDSGYYGGRAMYWFLRLRTSNKVIGTLGLVGVDFNNGTAILGKGLSPKYWGKGIMFEAMWVILKYCFDELRLNTINTITHSKNQPNIALMQACGARELSDNKLSKLDNKKPNYLELTLKKSEINLNRCLALAKIGSV</sequence>
<dbReference type="AlphaFoldDB" id="A0A383ECR5"/>
<protein>
    <recommendedName>
        <fullName evidence="1">N-acetyltransferase domain-containing protein</fullName>
    </recommendedName>
</protein>
<dbReference type="InterPro" id="IPR051531">
    <property type="entry name" value="N-acetyltransferase"/>
</dbReference>
<name>A0A383ECR5_9ZZZZ</name>
<feature type="non-terminal residue" evidence="2">
    <location>
        <position position="1"/>
    </location>
</feature>
<dbReference type="SUPFAM" id="SSF55729">
    <property type="entry name" value="Acyl-CoA N-acyltransferases (Nat)"/>
    <property type="match status" value="1"/>
</dbReference>
<accession>A0A383ECR5</accession>
<gene>
    <name evidence="2" type="ORF">METZ01_LOCUS506762</name>
</gene>
<dbReference type="Pfam" id="PF13302">
    <property type="entry name" value="Acetyltransf_3"/>
    <property type="match status" value="1"/>
</dbReference>
<proteinExistence type="predicted"/>
<reference evidence="2" key="1">
    <citation type="submission" date="2018-05" db="EMBL/GenBank/DDBJ databases">
        <authorList>
            <person name="Lanie J.A."/>
            <person name="Ng W.-L."/>
            <person name="Kazmierczak K.M."/>
            <person name="Andrzejewski T.M."/>
            <person name="Davidsen T.M."/>
            <person name="Wayne K.J."/>
            <person name="Tettelin H."/>
            <person name="Glass J.I."/>
            <person name="Rusch D."/>
            <person name="Podicherti R."/>
            <person name="Tsui H.-C.T."/>
            <person name="Winkler M.E."/>
        </authorList>
    </citation>
    <scope>NUCLEOTIDE SEQUENCE</scope>
</reference>
<dbReference type="Gene3D" id="3.40.630.30">
    <property type="match status" value="1"/>
</dbReference>
<feature type="domain" description="N-acetyltransferase" evidence="1">
    <location>
        <begin position="1"/>
        <end position="143"/>
    </location>
</feature>